<evidence type="ECO:0000256" key="3">
    <source>
        <dbReference type="PROSITE-ProRule" id="PRU00460"/>
    </source>
</evidence>
<evidence type="ECO:0000313" key="7">
    <source>
        <dbReference type="Proteomes" id="UP001166093"/>
    </source>
</evidence>
<feature type="coiled-coil region" evidence="4">
    <location>
        <begin position="363"/>
        <end position="397"/>
    </location>
</feature>
<keyword evidence="1 3" id="KW-1015">Disulfide bond</keyword>
<dbReference type="PROSITE" id="PS50027">
    <property type="entry name" value="EGF_LAM_2"/>
    <property type="match status" value="1"/>
</dbReference>
<proteinExistence type="predicted"/>
<dbReference type="PANTHER" id="PTHR10574">
    <property type="entry name" value="NETRIN/LAMININ-RELATED"/>
    <property type="match status" value="1"/>
</dbReference>
<evidence type="ECO:0000256" key="4">
    <source>
        <dbReference type="SAM" id="Coils"/>
    </source>
</evidence>
<evidence type="ECO:0000259" key="5">
    <source>
        <dbReference type="PROSITE" id="PS50027"/>
    </source>
</evidence>
<dbReference type="InterPro" id="IPR050440">
    <property type="entry name" value="Laminin/Netrin_ECM"/>
</dbReference>
<feature type="disulfide bond" evidence="3">
    <location>
        <begin position="98"/>
        <end position="107"/>
    </location>
</feature>
<dbReference type="SMART" id="SM00181">
    <property type="entry name" value="EGF"/>
    <property type="match status" value="2"/>
</dbReference>
<evidence type="ECO:0000256" key="2">
    <source>
        <dbReference type="ARBA" id="ARBA00023292"/>
    </source>
</evidence>
<comment type="caution">
    <text evidence="6">The sequence shown here is derived from an EMBL/GenBank/DDBJ whole genome shotgun (WGS) entry which is preliminary data.</text>
</comment>
<dbReference type="SUPFAM" id="SSF58104">
    <property type="entry name" value="Methyl-accepting chemotaxis protein (MCP) signaling domain"/>
    <property type="match status" value="1"/>
</dbReference>
<keyword evidence="2 3" id="KW-0424">Laminin EGF-like domain</keyword>
<feature type="coiled-coil region" evidence="4">
    <location>
        <begin position="427"/>
        <end position="500"/>
    </location>
</feature>
<keyword evidence="4" id="KW-0175">Coiled coil</keyword>
<dbReference type="SMART" id="SM00180">
    <property type="entry name" value="EGF_Lam"/>
    <property type="match status" value="3"/>
</dbReference>
<dbReference type="EMBL" id="JAAWVQ010000888">
    <property type="protein sequence ID" value="MBN3270437.1"/>
    <property type="molecule type" value="Genomic_DNA"/>
</dbReference>
<sequence>QCPTGTYNSPENPRTCLRCPCAPGVSCVVALGHREVACVGCPAGMTGSRCEMCEDGYYGDPLGERGPPRPCQRCRCNDNIDPNTAGNCDRLSGECLRCLYNTAGFHCEQCSEGFYRSTSIPNSAERCTPCNCNTLGSLSPQCSKNGQCQCKEGHEGTKCEQKTVCPACYSQVKYQMERHLLKLRDTEALFKRIDTSRTPFSEMEVEKAIREAEKNIADLQRDTDQLSGSDKALLSRLAGISNTQSTQSRNLDGVSRTVDGMKSLAQQYQYQVDTVKGLISSARQTVDKAKVEMRQVELPSTDAGTGTNSLSGLAHEATTLADRHRTEAEGIARAAKTSSTSANEAYQLMQSVINGENKVANSIQDLNTMYNRDIATVNDLENQAARLSSAGEKASRLATETFRDLLGFQMINPSSLQSEMKRLTQEAKLLQANAEGKLSSIQKLNQEVTADESEATKLLAKGISDQQLGDQLLARANVAKAEALRALNNGQANLERVEDVLTKLQGFNGQLNQNKKEAEDAVDKIPFIRGLVREATQTNKQAETVLGNADKDVTKAIQNARDAGDIAENMGTVRSEPLRNNYKIISQTLDNDLNGLKLATLHVQDRLATAENNANQDAEAVKQASKEATAAYDSAVQTKRAVGDTLSIISNLLNLLDQPGSLDEGRLKQLERSIADSMEQVESQLKPRMADLELMEARQRQRITALTTDIDNILNDIQNLEEIRDKIPKGCFNTAPIERP</sequence>
<protein>
    <submittedName>
        <fullName evidence="6">LAMC2 protein</fullName>
    </submittedName>
</protein>
<evidence type="ECO:0000313" key="6">
    <source>
        <dbReference type="EMBL" id="MBN3270437.1"/>
    </source>
</evidence>
<name>A0ABS2X895_POLSP</name>
<dbReference type="InterPro" id="IPR002049">
    <property type="entry name" value="LE_dom"/>
</dbReference>
<reference evidence="6" key="1">
    <citation type="journal article" date="2021" name="Cell">
        <title>Tracing the genetic footprints of vertebrate landing in non-teleost ray-finned fishes.</title>
        <authorList>
            <person name="Bi X."/>
            <person name="Wang K."/>
            <person name="Yang L."/>
            <person name="Pan H."/>
            <person name="Jiang H."/>
            <person name="Wei Q."/>
            <person name="Fang M."/>
            <person name="Yu H."/>
            <person name="Zhu C."/>
            <person name="Cai Y."/>
            <person name="He Y."/>
            <person name="Gan X."/>
            <person name="Zeng H."/>
            <person name="Yu D."/>
            <person name="Zhu Y."/>
            <person name="Jiang H."/>
            <person name="Qiu Q."/>
            <person name="Yang H."/>
            <person name="Zhang Y.E."/>
            <person name="Wang W."/>
            <person name="Zhu M."/>
            <person name="He S."/>
            <person name="Zhang G."/>
        </authorList>
    </citation>
    <scope>NUCLEOTIDE SEQUENCE</scope>
    <source>
        <strain evidence="6">Pddl_001</strain>
    </source>
</reference>
<dbReference type="PROSITE" id="PS01248">
    <property type="entry name" value="EGF_LAM_1"/>
    <property type="match status" value="1"/>
</dbReference>
<dbReference type="InterPro" id="IPR000742">
    <property type="entry name" value="EGF"/>
</dbReference>
<evidence type="ECO:0000256" key="1">
    <source>
        <dbReference type="ARBA" id="ARBA00023157"/>
    </source>
</evidence>
<gene>
    <name evidence="6" type="primary">Lamc2_1</name>
    <name evidence="6" type="ORF">GTO93_0015830</name>
</gene>
<organism evidence="6 7">
    <name type="scientific">Polyodon spathula</name>
    <name type="common">North American paddlefish</name>
    <name type="synonym">Squalus spathula</name>
    <dbReference type="NCBI Taxonomy" id="7913"/>
    <lineage>
        <taxon>Eukaryota</taxon>
        <taxon>Metazoa</taxon>
        <taxon>Chordata</taxon>
        <taxon>Craniata</taxon>
        <taxon>Vertebrata</taxon>
        <taxon>Euteleostomi</taxon>
        <taxon>Actinopterygii</taxon>
        <taxon>Chondrostei</taxon>
        <taxon>Acipenseriformes</taxon>
        <taxon>Polyodontidae</taxon>
        <taxon>Polyodon</taxon>
    </lineage>
</organism>
<dbReference type="PANTHER" id="PTHR10574:SF270">
    <property type="entry name" value="LAMININ SUBUNIT GAMMA-1"/>
    <property type="match status" value="1"/>
</dbReference>
<comment type="caution">
    <text evidence="3">Lacks conserved residue(s) required for the propagation of feature annotation.</text>
</comment>
<dbReference type="SUPFAM" id="SSF57196">
    <property type="entry name" value="EGF/Laminin"/>
    <property type="match status" value="2"/>
</dbReference>
<dbReference type="Proteomes" id="UP001166093">
    <property type="component" value="Unassembled WGS sequence"/>
</dbReference>
<feature type="coiled-coil region" evidence="4">
    <location>
        <begin position="202"/>
        <end position="229"/>
    </location>
</feature>
<dbReference type="Pfam" id="PF00053">
    <property type="entry name" value="EGF_laminin"/>
    <property type="match status" value="3"/>
</dbReference>
<feature type="non-terminal residue" evidence="6">
    <location>
        <position position="1"/>
    </location>
</feature>
<accession>A0ABS2X895</accession>
<feature type="non-terminal residue" evidence="6">
    <location>
        <position position="740"/>
    </location>
</feature>
<dbReference type="CDD" id="cd00055">
    <property type="entry name" value="EGF_Lam"/>
    <property type="match status" value="3"/>
</dbReference>
<dbReference type="Gene3D" id="2.10.25.10">
    <property type="entry name" value="Laminin"/>
    <property type="match status" value="2"/>
</dbReference>
<keyword evidence="7" id="KW-1185">Reference proteome</keyword>
<feature type="domain" description="Laminin EGF-like" evidence="5">
    <location>
        <begin position="74"/>
        <end position="129"/>
    </location>
</feature>